<comment type="caution">
    <text evidence="11">Lacks conserved residue(s) required for the propagation of feature annotation.</text>
</comment>
<dbReference type="InterPro" id="IPR027417">
    <property type="entry name" value="P-loop_NTPase"/>
</dbReference>
<organism evidence="12 13">
    <name type="scientific">Candidatus Synechococcus calcipolaris G9</name>
    <dbReference type="NCBI Taxonomy" id="1497997"/>
    <lineage>
        <taxon>Bacteria</taxon>
        <taxon>Bacillati</taxon>
        <taxon>Cyanobacteriota</taxon>
        <taxon>Cyanophyceae</taxon>
        <taxon>Synechococcales</taxon>
        <taxon>Synechococcaceae</taxon>
        <taxon>Synechococcus</taxon>
    </lineage>
</organism>
<comment type="pathway">
    <text evidence="1 11">Metabolic intermediate biosynthesis; chorismate biosynthesis; chorismate from D-erythrose 4-phosphate and phosphoenolpyruvate: step 5/7.</text>
</comment>
<evidence type="ECO:0000256" key="7">
    <source>
        <dbReference type="ARBA" id="ARBA00022777"/>
    </source>
</evidence>
<dbReference type="RefSeq" id="WP_277867200.1">
    <property type="nucleotide sequence ID" value="NZ_JAKKUT010000002.1"/>
</dbReference>
<dbReference type="InterPro" id="IPR023000">
    <property type="entry name" value="Shikimate_kinase_CS"/>
</dbReference>
<keyword evidence="11" id="KW-0479">Metal-binding</keyword>
<evidence type="ECO:0000256" key="1">
    <source>
        <dbReference type="ARBA" id="ARBA00004842"/>
    </source>
</evidence>
<comment type="cofactor">
    <cofactor evidence="11">
        <name>Mg(2+)</name>
        <dbReference type="ChEBI" id="CHEBI:18420"/>
    </cofactor>
    <text evidence="11">Binds 1 Mg(2+) ion per subunit.</text>
</comment>
<keyword evidence="5 11" id="KW-0808">Transferase</keyword>
<comment type="caution">
    <text evidence="12">The sequence shown here is derived from an EMBL/GenBank/DDBJ whole genome shotgun (WGS) entry which is preliminary data.</text>
</comment>
<accession>A0ABT6F0E4</accession>
<dbReference type="Pfam" id="PF01202">
    <property type="entry name" value="SKI"/>
    <property type="match status" value="1"/>
</dbReference>
<feature type="binding site" evidence="11">
    <location>
        <position position="141"/>
    </location>
    <ligand>
        <name>substrate</name>
    </ligand>
</feature>
<feature type="binding site" evidence="11">
    <location>
        <position position="63"/>
    </location>
    <ligand>
        <name>substrate</name>
    </ligand>
</feature>
<feature type="binding site" evidence="11">
    <location>
        <position position="39"/>
    </location>
    <ligand>
        <name>substrate</name>
    </ligand>
</feature>
<evidence type="ECO:0000256" key="5">
    <source>
        <dbReference type="ARBA" id="ARBA00022679"/>
    </source>
</evidence>
<dbReference type="EC" id="2.7.1.71" evidence="3 11"/>
<dbReference type="HAMAP" id="MF_00109">
    <property type="entry name" value="Shikimate_kinase"/>
    <property type="match status" value="1"/>
</dbReference>
<gene>
    <name evidence="11" type="primary">aroK</name>
    <name evidence="12" type="ORF">L3556_10370</name>
</gene>
<keyword evidence="9 11" id="KW-0057">Aromatic amino acid biosynthesis</keyword>
<reference evidence="12" key="2">
    <citation type="submission" date="2022-01" db="EMBL/GenBank/DDBJ databases">
        <authorList>
            <person name="Zivanovic Y."/>
            <person name="Moreira D."/>
            <person name="Lopez-Garcia P."/>
        </authorList>
    </citation>
    <scope>NUCLEOTIDE SEQUENCE</scope>
    <source>
        <strain evidence="12">G9</strain>
    </source>
</reference>
<keyword evidence="4 11" id="KW-0028">Amino-acid biosynthesis</keyword>
<keyword evidence="11" id="KW-0460">Magnesium</keyword>
<proteinExistence type="inferred from homology"/>
<comment type="function">
    <text evidence="11">Catalyzes the specific phosphorylation of the 3-hydroxyl group of shikimic acid using ATP as a cosubstrate.</text>
</comment>
<sequence length="183" mass="20573">MTINLKGANLYLVGMMGAGKSTTGRCLAHTLGYRFLDTDTLIEELTKKSITDIFREQGEAYFRELERNVLAEASSYHHLVVATGGGIVLDSMNWSYLRQGVVVWLNVPPPILSKRLAQDHSRPLLRDKPLLEHLEMMAAERERFYAQADLELLIQSEEAAQDICDRLLNTLAAIVKDQEALAE</sequence>
<evidence type="ECO:0000256" key="11">
    <source>
        <dbReference type="HAMAP-Rule" id="MF_00109"/>
    </source>
</evidence>
<keyword evidence="6 11" id="KW-0547">Nucleotide-binding</keyword>
<feature type="binding site" evidence="11">
    <location>
        <position position="85"/>
    </location>
    <ligand>
        <name>substrate</name>
    </ligand>
</feature>
<keyword evidence="8 11" id="KW-0067">ATP-binding</keyword>
<name>A0ABT6F0E4_9SYNE</name>
<dbReference type="Gene3D" id="3.40.50.300">
    <property type="entry name" value="P-loop containing nucleotide triphosphate hydrolases"/>
    <property type="match status" value="1"/>
</dbReference>
<dbReference type="Proteomes" id="UP001154265">
    <property type="component" value="Unassembled WGS sequence"/>
</dbReference>
<dbReference type="InterPro" id="IPR031322">
    <property type="entry name" value="Shikimate/glucono_kinase"/>
</dbReference>
<keyword evidence="13" id="KW-1185">Reference proteome</keyword>
<evidence type="ECO:0000256" key="2">
    <source>
        <dbReference type="ARBA" id="ARBA00006997"/>
    </source>
</evidence>
<feature type="binding site" evidence="11">
    <location>
        <position position="122"/>
    </location>
    <ligand>
        <name>ATP</name>
        <dbReference type="ChEBI" id="CHEBI:30616"/>
    </ligand>
</feature>
<evidence type="ECO:0000256" key="10">
    <source>
        <dbReference type="ARBA" id="ARBA00048567"/>
    </source>
</evidence>
<dbReference type="PANTHER" id="PTHR21087:SF16">
    <property type="entry name" value="SHIKIMATE KINASE 1, CHLOROPLASTIC"/>
    <property type="match status" value="1"/>
</dbReference>
<feature type="binding site" evidence="11">
    <location>
        <begin position="17"/>
        <end position="22"/>
    </location>
    <ligand>
        <name>ATP</name>
        <dbReference type="ChEBI" id="CHEBI:30616"/>
    </ligand>
</feature>
<comment type="subunit">
    <text evidence="11">Monomer.</text>
</comment>
<evidence type="ECO:0000256" key="4">
    <source>
        <dbReference type="ARBA" id="ARBA00022605"/>
    </source>
</evidence>
<evidence type="ECO:0000256" key="9">
    <source>
        <dbReference type="ARBA" id="ARBA00023141"/>
    </source>
</evidence>
<dbReference type="PANTHER" id="PTHR21087">
    <property type="entry name" value="SHIKIMATE KINASE"/>
    <property type="match status" value="1"/>
</dbReference>
<feature type="binding site" evidence="11">
    <location>
        <position position="21"/>
    </location>
    <ligand>
        <name>Mg(2+)</name>
        <dbReference type="ChEBI" id="CHEBI:18420"/>
    </ligand>
</feature>
<comment type="catalytic activity">
    <reaction evidence="10 11">
        <text>shikimate + ATP = 3-phosphoshikimate + ADP + H(+)</text>
        <dbReference type="Rhea" id="RHEA:13121"/>
        <dbReference type="ChEBI" id="CHEBI:15378"/>
        <dbReference type="ChEBI" id="CHEBI:30616"/>
        <dbReference type="ChEBI" id="CHEBI:36208"/>
        <dbReference type="ChEBI" id="CHEBI:145989"/>
        <dbReference type="ChEBI" id="CHEBI:456216"/>
        <dbReference type="EC" id="2.7.1.71"/>
    </reaction>
</comment>
<dbReference type="SUPFAM" id="SSF52540">
    <property type="entry name" value="P-loop containing nucleoside triphosphate hydrolases"/>
    <property type="match status" value="1"/>
</dbReference>
<dbReference type="GO" id="GO:0016301">
    <property type="term" value="F:kinase activity"/>
    <property type="evidence" value="ECO:0007669"/>
    <property type="project" value="UniProtKB-KW"/>
</dbReference>
<keyword evidence="7 11" id="KW-0418">Kinase</keyword>
<dbReference type="PRINTS" id="PR01100">
    <property type="entry name" value="SHIKIMTKNASE"/>
</dbReference>
<evidence type="ECO:0000256" key="6">
    <source>
        <dbReference type="ARBA" id="ARBA00022741"/>
    </source>
</evidence>
<keyword evidence="11" id="KW-0963">Cytoplasm</keyword>
<evidence type="ECO:0000256" key="3">
    <source>
        <dbReference type="ARBA" id="ARBA00012154"/>
    </source>
</evidence>
<comment type="subcellular location">
    <subcellularLocation>
        <location evidence="11">Cytoplasm</location>
    </subcellularLocation>
</comment>
<evidence type="ECO:0000256" key="8">
    <source>
        <dbReference type="ARBA" id="ARBA00022840"/>
    </source>
</evidence>
<dbReference type="CDD" id="cd00464">
    <property type="entry name" value="SK"/>
    <property type="match status" value="1"/>
</dbReference>
<evidence type="ECO:0000313" key="12">
    <source>
        <dbReference type="EMBL" id="MDG2991330.1"/>
    </source>
</evidence>
<protein>
    <recommendedName>
        <fullName evidence="3 11">Shikimate kinase</fullName>
        <shortName evidence="11">SK</shortName>
        <ecNumber evidence="3 11">2.7.1.71</ecNumber>
    </recommendedName>
</protein>
<comment type="similarity">
    <text evidence="2 11">Belongs to the shikimate kinase family.</text>
</comment>
<dbReference type="EMBL" id="JAKKUT010000002">
    <property type="protein sequence ID" value="MDG2991330.1"/>
    <property type="molecule type" value="Genomic_DNA"/>
</dbReference>
<evidence type="ECO:0000313" key="13">
    <source>
        <dbReference type="Proteomes" id="UP001154265"/>
    </source>
</evidence>
<dbReference type="PROSITE" id="PS01128">
    <property type="entry name" value="SHIKIMATE_KINASE"/>
    <property type="match status" value="1"/>
</dbReference>
<dbReference type="InterPro" id="IPR000623">
    <property type="entry name" value="Shikimate_kinase/TSH1"/>
</dbReference>
<reference evidence="12" key="1">
    <citation type="journal article" date="2022" name="Genome Biol. Evol.">
        <title>A New Gene Family Diagnostic for Intracellular Biomineralization of Amorphous Ca Carbonates by Cyanobacteria.</title>
        <authorList>
            <person name="Benzerara K."/>
            <person name="Duprat E."/>
            <person name="Bitard-Feildel T."/>
            <person name="Caumes G."/>
            <person name="Cassier-Chauvat C."/>
            <person name="Chauvat F."/>
            <person name="Dezi M."/>
            <person name="Diop S.I."/>
            <person name="Gaschignard G."/>
            <person name="Gorgen S."/>
            <person name="Gugger M."/>
            <person name="Lopez-Garcia P."/>
            <person name="Millet M."/>
            <person name="Skouri-Panet F."/>
            <person name="Moreira D."/>
            <person name="Callebaut I."/>
        </authorList>
    </citation>
    <scope>NUCLEOTIDE SEQUENCE</scope>
    <source>
        <strain evidence="12">G9</strain>
    </source>
</reference>